<proteinExistence type="predicted"/>
<evidence type="ECO:0000313" key="1">
    <source>
        <dbReference type="EMBL" id="OEF23352.1"/>
    </source>
</evidence>
<evidence type="ECO:0000313" key="2">
    <source>
        <dbReference type="Proteomes" id="UP000094070"/>
    </source>
</evidence>
<protein>
    <recommendedName>
        <fullName evidence="3">Lipoprotein</fullName>
    </recommendedName>
</protein>
<dbReference type="PROSITE" id="PS51257">
    <property type="entry name" value="PROKAR_LIPOPROTEIN"/>
    <property type="match status" value="1"/>
</dbReference>
<dbReference type="RefSeq" id="WP_017025767.1">
    <property type="nucleotide sequence ID" value="NZ_AJYK02000094.1"/>
</dbReference>
<accession>A0A1E5DZF6</accession>
<dbReference type="AlphaFoldDB" id="A0A1E5DZF6"/>
<gene>
    <name evidence="1" type="ORF">A1QC_12165</name>
</gene>
<dbReference type="EMBL" id="AJYK02000094">
    <property type="protein sequence ID" value="OEF23352.1"/>
    <property type="molecule type" value="Genomic_DNA"/>
</dbReference>
<comment type="caution">
    <text evidence="1">The sequence shown here is derived from an EMBL/GenBank/DDBJ whole genome shotgun (WGS) entry which is preliminary data.</text>
</comment>
<name>A0A1E5DZF6_9VIBR</name>
<evidence type="ECO:0008006" key="3">
    <source>
        <dbReference type="Google" id="ProtNLM"/>
    </source>
</evidence>
<organism evidence="1 2">
    <name type="scientific">Vibrio rumoiensis 1S-45</name>
    <dbReference type="NCBI Taxonomy" id="1188252"/>
    <lineage>
        <taxon>Bacteria</taxon>
        <taxon>Pseudomonadati</taxon>
        <taxon>Pseudomonadota</taxon>
        <taxon>Gammaproteobacteria</taxon>
        <taxon>Vibrionales</taxon>
        <taxon>Vibrionaceae</taxon>
        <taxon>Vibrio</taxon>
    </lineage>
</organism>
<sequence length="217" mass="24938">MIRFYLIVSSLLVAGCVSFGPPPIVYKFSDYAHSVYTDKGVNKIVYFGSKNHYVFTVNDTKIQYLIKNANKGNLHINIAFHHFVQNVSDIITFNLVIVSFKIADASQELIEWSRENGLNYNDNSSIGPEYNYQVYLDAKRYLANENVNCCIVSNSQKLSMSFETLVDLNEIELTESPVKIINGQPYLGDMLLFELIDYGWHNNTQYRTILYKENVND</sequence>
<reference evidence="1 2" key="1">
    <citation type="journal article" date="2012" name="Science">
        <title>Ecological populations of bacteria act as socially cohesive units of antibiotic production and resistance.</title>
        <authorList>
            <person name="Cordero O.X."/>
            <person name="Wildschutte H."/>
            <person name="Kirkup B."/>
            <person name="Proehl S."/>
            <person name="Ngo L."/>
            <person name="Hussain F."/>
            <person name="Le Roux F."/>
            <person name="Mincer T."/>
            <person name="Polz M.F."/>
        </authorList>
    </citation>
    <scope>NUCLEOTIDE SEQUENCE [LARGE SCALE GENOMIC DNA]</scope>
    <source>
        <strain evidence="1 2">1S-45</strain>
    </source>
</reference>
<dbReference type="Proteomes" id="UP000094070">
    <property type="component" value="Unassembled WGS sequence"/>
</dbReference>
<keyword evidence="2" id="KW-1185">Reference proteome</keyword>